<proteinExistence type="predicted"/>
<reference evidence="1" key="1">
    <citation type="submission" date="2021-04" db="EMBL/GenBank/DDBJ databases">
        <authorList>
            <person name="Tunstrom K."/>
        </authorList>
    </citation>
    <scope>NUCLEOTIDE SEQUENCE</scope>
</reference>
<sequence>MKIIEGPNLSPGVLKKRLMIYPIAVQGDLVTGAAYEHCDISDSSPGLGARRPLAARRPPPAAITRRTCDRCPAFCGKRNISFP</sequence>
<comment type="caution">
    <text evidence="1">The sequence shown here is derived from an EMBL/GenBank/DDBJ whole genome shotgun (WGS) entry which is preliminary data.</text>
</comment>
<keyword evidence="2" id="KW-1185">Reference proteome</keyword>
<dbReference type="Proteomes" id="UP000691718">
    <property type="component" value="Unassembled WGS sequence"/>
</dbReference>
<name>A0A8S3XKV5_PARAO</name>
<evidence type="ECO:0000313" key="2">
    <source>
        <dbReference type="Proteomes" id="UP000691718"/>
    </source>
</evidence>
<evidence type="ECO:0000313" key="1">
    <source>
        <dbReference type="EMBL" id="CAG5028894.1"/>
    </source>
</evidence>
<gene>
    <name evidence="1" type="ORF">PAPOLLO_LOCUS19128</name>
</gene>
<accession>A0A8S3XKV5</accession>
<protein>
    <submittedName>
        <fullName evidence="1">(apollo) hypothetical protein</fullName>
    </submittedName>
</protein>
<dbReference type="AlphaFoldDB" id="A0A8S3XKV5"/>
<dbReference type="EMBL" id="CAJQZP010001198">
    <property type="protein sequence ID" value="CAG5028894.1"/>
    <property type="molecule type" value="Genomic_DNA"/>
</dbReference>
<organism evidence="1 2">
    <name type="scientific">Parnassius apollo</name>
    <name type="common">Apollo butterfly</name>
    <name type="synonym">Papilio apollo</name>
    <dbReference type="NCBI Taxonomy" id="110799"/>
    <lineage>
        <taxon>Eukaryota</taxon>
        <taxon>Metazoa</taxon>
        <taxon>Ecdysozoa</taxon>
        <taxon>Arthropoda</taxon>
        <taxon>Hexapoda</taxon>
        <taxon>Insecta</taxon>
        <taxon>Pterygota</taxon>
        <taxon>Neoptera</taxon>
        <taxon>Endopterygota</taxon>
        <taxon>Lepidoptera</taxon>
        <taxon>Glossata</taxon>
        <taxon>Ditrysia</taxon>
        <taxon>Papilionoidea</taxon>
        <taxon>Papilionidae</taxon>
        <taxon>Parnassiinae</taxon>
        <taxon>Parnassini</taxon>
        <taxon>Parnassius</taxon>
        <taxon>Parnassius</taxon>
    </lineage>
</organism>